<gene>
    <name evidence="11" type="ORF">IX84_06790</name>
</gene>
<keyword evidence="12" id="KW-1185">Reference proteome</keyword>
<evidence type="ECO:0000256" key="1">
    <source>
        <dbReference type="ARBA" id="ARBA00001947"/>
    </source>
</evidence>
<dbReference type="GO" id="GO:0046872">
    <property type="term" value="F:metal ion binding"/>
    <property type="evidence" value="ECO:0007669"/>
    <property type="project" value="UniProtKB-KW"/>
</dbReference>
<dbReference type="Gene3D" id="3.30.479.10">
    <property type="entry name" value="6-pyruvoyl tetrahydropterin synthase/QueD"/>
    <property type="match status" value="1"/>
</dbReference>
<keyword evidence="7" id="KW-0862">Zinc</keyword>
<evidence type="ECO:0000256" key="5">
    <source>
        <dbReference type="ARBA" id="ARBA00018141"/>
    </source>
</evidence>
<comment type="cofactor">
    <cofactor evidence="1">
        <name>Zn(2+)</name>
        <dbReference type="ChEBI" id="CHEBI:29105"/>
    </cofactor>
</comment>
<keyword evidence="8" id="KW-0456">Lyase</keyword>
<comment type="similarity">
    <text evidence="3">Belongs to the PTPS family. QueD subfamily.</text>
</comment>
<dbReference type="PANTHER" id="PTHR12589">
    <property type="entry name" value="PYRUVOYL TETRAHYDROBIOPTERIN SYNTHASE"/>
    <property type="match status" value="1"/>
</dbReference>
<evidence type="ECO:0000256" key="9">
    <source>
        <dbReference type="ARBA" id="ARBA00031449"/>
    </source>
</evidence>
<dbReference type="Proteomes" id="UP000029736">
    <property type="component" value="Unassembled WGS sequence"/>
</dbReference>
<dbReference type="UniPathway" id="UPA00391"/>
<evidence type="ECO:0000256" key="3">
    <source>
        <dbReference type="ARBA" id="ARBA00008900"/>
    </source>
</evidence>
<dbReference type="InterPro" id="IPR007115">
    <property type="entry name" value="6-PTP_synth/QueD"/>
</dbReference>
<dbReference type="EC" id="4.1.2.50" evidence="4"/>
<dbReference type="EMBL" id="JPOS01000016">
    <property type="protein sequence ID" value="KGE88831.1"/>
    <property type="molecule type" value="Genomic_DNA"/>
</dbReference>
<dbReference type="STRING" id="1524460.IX84_06790"/>
<organism evidence="11 12">
    <name type="scientific">Phaeodactylibacter xiamenensis</name>
    <dbReference type="NCBI Taxonomy" id="1524460"/>
    <lineage>
        <taxon>Bacteria</taxon>
        <taxon>Pseudomonadati</taxon>
        <taxon>Bacteroidota</taxon>
        <taxon>Saprospiria</taxon>
        <taxon>Saprospirales</taxon>
        <taxon>Haliscomenobacteraceae</taxon>
        <taxon>Phaeodactylibacter</taxon>
    </lineage>
</organism>
<evidence type="ECO:0000313" key="12">
    <source>
        <dbReference type="Proteomes" id="UP000029736"/>
    </source>
</evidence>
<dbReference type="SUPFAM" id="SSF55620">
    <property type="entry name" value="Tetrahydrobiopterin biosynthesis enzymes-like"/>
    <property type="match status" value="1"/>
</dbReference>
<comment type="pathway">
    <text evidence="2">Purine metabolism; 7-cyano-7-deazaguanine biosynthesis.</text>
</comment>
<dbReference type="GO" id="GO:0070497">
    <property type="term" value="F:6-carboxytetrahydropterin synthase activity"/>
    <property type="evidence" value="ECO:0007669"/>
    <property type="project" value="UniProtKB-EC"/>
</dbReference>
<dbReference type="PANTHER" id="PTHR12589:SF7">
    <property type="entry name" value="6-PYRUVOYL TETRAHYDROBIOPTERIN SYNTHASE"/>
    <property type="match status" value="1"/>
</dbReference>
<evidence type="ECO:0000313" key="11">
    <source>
        <dbReference type="EMBL" id="KGE88831.1"/>
    </source>
</evidence>
<evidence type="ECO:0000256" key="8">
    <source>
        <dbReference type="ARBA" id="ARBA00023239"/>
    </source>
</evidence>
<dbReference type="InterPro" id="IPR038418">
    <property type="entry name" value="6-PTP_synth/QueD_sf"/>
</dbReference>
<protein>
    <recommendedName>
        <fullName evidence="5">6-carboxy-5,6,7,8-tetrahydropterin synthase</fullName>
        <ecNumber evidence="4">4.1.2.50</ecNumber>
    </recommendedName>
    <alternativeName>
        <fullName evidence="9">Queuosine biosynthesis protein QueD</fullName>
    </alternativeName>
</protein>
<comment type="caution">
    <text evidence="11">The sequence shown here is derived from an EMBL/GenBank/DDBJ whole genome shotgun (WGS) entry which is preliminary data.</text>
</comment>
<comment type="catalytic activity">
    <reaction evidence="10">
        <text>7,8-dihydroneopterin 3'-triphosphate + H2O = 6-carboxy-5,6,7,8-tetrahydropterin + triphosphate + acetaldehyde + 2 H(+)</text>
        <dbReference type="Rhea" id="RHEA:27966"/>
        <dbReference type="ChEBI" id="CHEBI:15343"/>
        <dbReference type="ChEBI" id="CHEBI:15377"/>
        <dbReference type="ChEBI" id="CHEBI:15378"/>
        <dbReference type="ChEBI" id="CHEBI:18036"/>
        <dbReference type="ChEBI" id="CHEBI:58462"/>
        <dbReference type="ChEBI" id="CHEBI:61032"/>
        <dbReference type="EC" id="4.1.2.50"/>
    </reaction>
</comment>
<evidence type="ECO:0000256" key="10">
    <source>
        <dbReference type="ARBA" id="ARBA00048807"/>
    </source>
</evidence>
<proteinExistence type="inferred from homology"/>
<keyword evidence="6" id="KW-0479">Metal-binding</keyword>
<evidence type="ECO:0000256" key="7">
    <source>
        <dbReference type="ARBA" id="ARBA00022833"/>
    </source>
</evidence>
<reference evidence="11 12" key="1">
    <citation type="journal article" date="2014" name="Int. J. Syst. Evol. Microbiol.">
        <title>Phaeodactylibacter xiamenensis gen. nov., sp. nov., a member of the family Saprospiraceae isolated from the marine alga Phaeodactylum tricornutum.</title>
        <authorList>
            <person name="Chen Z.Jr."/>
            <person name="Lei X."/>
            <person name="Lai Q."/>
            <person name="Li Y."/>
            <person name="Zhang B."/>
            <person name="Zhang J."/>
            <person name="Zhang H."/>
            <person name="Yang L."/>
            <person name="Zheng W."/>
            <person name="Tian Y."/>
            <person name="Yu Z."/>
            <person name="Xu H.Jr."/>
            <person name="Zheng T."/>
        </authorList>
    </citation>
    <scope>NUCLEOTIDE SEQUENCE [LARGE SCALE GENOMIC DNA]</scope>
    <source>
        <strain evidence="11 12">KD52</strain>
    </source>
</reference>
<dbReference type="OrthoDB" id="9787853at2"/>
<sequence length="123" mass="13678">MFSVTIRQHIMIAHSLPHPDFGPAQRLHGATYVTDVTFYSQQLTEMGIVIDIALAHDALKKALAPLDYQNLDELPQFKGKLTTTEFLALYIHGQVKAAVADQFDGRIKVVLGESHEAWAAYEA</sequence>
<dbReference type="RefSeq" id="WP_044217745.1">
    <property type="nucleotide sequence ID" value="NZ_JBKAGJ010000001.1"/>
</dbReference>
<dbReference type="Pfam" id="PF01242">
    <property type="entry name" value="PTPS"/>
    <property type="match status" value="1"/>
</dbReference>
<accession>A0A098S9P7</accession>
<evidence type="ECO:0000256" key="4">
    <source>
        <dbReference type="ARBA" id="ARBA00012982"/>
    </source>
</evidence>
<evidence type="ECO:0000256" key="6">
    <source>
        <dbReference type="ARBA" id="ARBA00022723"/>
    </source>
</evidence>
<dbReference type="AlphaFoldDB" id="A0A098S9P7"/>
<name>A0A098S9P7_9BACT</name>
<evidence type="ECO:0000256" key="2">
    <source>
        <dbReference type="ARBA" id="ARBA00005061"/>
    </source>
</evidence>